<evidence type="ECO:0000313" key="2">
    <source>
        <dbReference type="Proteomes" id="UP001415857"/>
    </source>
</evidence>
<dbReference type="InterPro" id="IPR002317">
    <property type="entry name" value="Ser-tRNA-ligase_type_1"/>
</dbReference>
<gene>
    <name evidence="1" type="ORF">L1049_019750</name>
</gene>
<comment type="caution">
    <text evidence="1">The sequence shown here is derived from an EMBL/GenBank/DDBJ whole genome shotgun (WGS) entry which is preliminary data.</text>
</comment>
<dbReference type="GO" id="GO:0005524">
    <property type="term" value="F:ATP binding"/>
    <property type="evidence" value="ECO:0007669"/>
    <property type="project" value="InterPro"/>
</dbReference>
<accession>A0AAP0SC37</accession>
<dbReference type="AlphaFoldDB" id="A0AAP0SC37"/>
<dbReference type="EMBL" id="JBBPBK010000001">
    <property type="protein sequence ID" value="KAK9291800.1"/>
    <property type="molecule type" value="Genomic_DNA"/>
</dbReference>
<evidence type="ECO:0000313" key="1">
    <source>
        <dbReference type="EMBL" id="KAK9291800.1"/>
    </source>
</evidence>
<dbReference type="PRINTS" id="PR00981">
    <property type="entry name" value="TRNASYNTHSER"/>
</dbReference>
<dbReference type="GO" id="GO:0004828">
    <property type="term" value="F:serine-tRNA ligase activity"/>
    <property type="evidence" value="ECO:0007669"/>
    <property type="project" value="InterPro"/>
</dbReference>
<dbReference type="PANTHER" id="PTHR11778">
    <property type="entry name" value="SERYL-TRNA SYNTHETASE"/>
    <property type="match status" value="1"/>
</dbReference>
<dbReference type="InterPro" id="IPR045864">
    <property type="entry name" value="aa-tRNA-synth_II/BPL/LPL"/>
</dbReference>
<dbReference type="SUPFAM" id="SSF55681">
    <property type="entry name" value="Class II aaRS and biotin synthetases"/>
    <property type="match status" value="1"/>
</dbReference>
<protein>
    <submittedName>
        <fullName evidence="1">Uncharacterized protein</fullName>
    </submittedName>
</protein>
<keyword evidence="2" id="KW-1185">Reference proteome</keyword>
<proteinExistence type="predicted"/>
<sequence length="52" mass="5893">MDRNIRYQVAAIVSGALNDAAAKKYDLEGWFRASKTCRELMSSSNCTDYQSR</sequence>
<name>A0AAP0SC37_LIQFO</name>
<reference evidence="1 2" key="1">
    <citation type="journal article" date="2024" name="Plant J.">
        <title>Genome sequences and population genomics reveal climatic adaptation and genomic divergence between two closely related sweetgum species.</title>
        <authorList>
            <person name="Xu W.Q."/>
            <person name="Ren C.Q."/>
            <person name="Zhang X.Y."/>
            <person name="Comes H.P."/>
            <person name="Liu X.H."/>
            <person name="Li Y.G."/>
            <person name="Kettle C.J."/>
            <person name="Jalonen R."/>
            <person name="Gaisberger H."/>
            <person name="Ma Y.Z."/>
            <person name="Qiu Y.X."/>
        </authorList>
    </citation>
    <scope>NUCLEOTIDE SEQUENCE [LARGE SCALE GENOMIC DNA]</scope>
    <source>
        <strain evidence="1">Hangzhou</strain>
    </source>
</reference>
<dbReference type="Gene3D" id="3.30.930.10">
    <property type="entry name" value="Bira Bifunctional Protein, Domain 2"/>
    <property type="match status" value="1"/>
</dbReference>
<dbReference type="GO" id="GO:0006434">
    <property type="term" value="P:seryl-tRNA aminoacylation"/>
    <property type="evidence" value="ECO:0007669"/>
    <property type="project" value="InterPro"/>
</dbReference>
<organism evidence="1 2">
    <name type="scientific">Liquidambar formosana</name>
    <name type="common">Formosan gum</name>
    <dbReference type="NCBI Taxonomy" id="63359"/>
    <lineage>
        <taxon>Eukaryota</taxon>
        <taxon>Viridiplantae</taxon>
        <taxon>Streptophyta</taxon>
        <taxon>Embryophyta</taxon>
        <taxon>Tracheophyta</taxon>
        <taxon>Spermatophyta</taxon>
        <taxon>Magnoliopsida</taxon>
        <taxon>eudicotyledons</taxon>
        <taxon>Gunneridae</taxon>
        <taxon>Pentapetalae</taxon>
        <taxon>Saxifragales</taxon>
        <taxon>Altingiaceae</taxon>
        <taxon>Liquidambar</taxon>
    </lineage>
</organism>
<dbReference type="Proteomes" id="UP001415857">
    <property type="component" value="Unassembled WGS sequence"/>
</dbReference>